<dbReference type="AlphaFoldDB" id="A0AA38PHG0"/>
<protein>
    <submittedName>
        <fullName evidence="1">Uncharacterized protein</fullName>
    </submittedName>
</protein>
<sequence length="440" mass="48680">MLVTFVRALRGSQDVNDVISNAIPRSTTSQPKYTNTSPPSLTTFPLSNLAASHAKPGSDQAGKLSSSTVPSLSTVGISTLFSSSLRLITLNNLNEDLTIIPFIRHLYIEQGGSNRFPPIRAYVEWGADDDHEHDQPSVIDSGSDYEIFQFDDFLHRLVGLTAVRSLKLGWVRCDTTELTSGALRGNFAGVTSLNLDSVILSSPMHFFDILNAFPLLSSLSLTGVLFNGGRLYDGLDNWEKLDARRTNLETTPAPPPHLRTLQLDATEDVTEFLFSWMAYHDTPLPMQSLECGLFSSSSNAALSKFLACSGSSIEDLLFPDAHEPTQLDLSPCVNLQRLNITYISLQSSNPNCDGDAEDPREPGSITFLTDLLHTISSHRMKRIKISLALSEFEDGYDQIYAFDWRGLMLSLGQDQFSGLESVVIPFLSHRCTRFSLEFRE</sequence>
<evidence type="ECO:0000313" key="2">
    <source>
        <dbReference type="Proteomes" id="UP001163846"/>
    </source>
</evidence>
<reference evidence="1" key="1">
    <citation type="submission" date="2022-08" db="EMBL/GenBank/DDBJ databases">
        <authorList>
            <consortium name="DOE Joint Genome Institute"/>
            <person name="Min B."/>
            <person name="Riley R."/>
            <person name="Sierra-Patev S."/>
            <person name="Naranjo-Ortiz M."/>
            <person name="Looney B."/>
            <person name="Konkel Z."/>
            <person name="Slot J.C."/>
            <person name="Sakamoto Y."/>
            <person name="Steenwyk J.L."/>
            <person name="Rokas A."/>
            <person name="Carro J."/>
            <person name="Camarero S."/>
            <person name="Ferreira P."/>
            <person name="Molpeceres G."/>
            <person name="Ruiz-Duenas F.J."/>
            <person name="Serrano A."/>
            <person name="Henrissat B."/>
            <person name="Drula E."/>
            <person name="Hughes K.W."/>
            <person name="Mata J.L."/>
            <person name="Ishikawa N.K."/>
            <person name="Vargas-Isla R."/>
            <person name="Ushijima S."/>
            <person name="Smith C.A."/>
            <person name="Ahrendt S."/>
            <person name="Andreopoulos W."/>
            <person name="He G."/>
            <person name="Labutti K."/>
            <person name="Lipzen A."/>
            <person name="Ng V."/>
            <person name="Sandor L."/>
            <person name="Barry K."/>
            <person name="Martinez A.T."/>
            <person name="Xiao Y."/>
            <person name="Gibbons J.G."/>
            <person name="Terashima K."/>
            <person name="Hibbett D.S."/>
            <person name="Grigoriev I.V."/>
        </authorList>
    </citation>
    <scope>NUCLEOTIDE SEQUENCE</scope>
    <source>
        <strain evidence="1">TFB9207</strain>
    </source>
</reference>
<comment type="caution">
    <text evidence="1">The sequence shown here is derived from an EMBL/GenBank/DDBJ whole genome shotgun (WGS) entry which is preliminary data.</text>
</comment>
<keyword evidence="2" id="KW-1185">Reference proteome</keyword>
<accession>A0AA38PHG0</accession>
<name>A0AA38PHG0_9AGAR</name>
<dbReference type="EMBL" id="MU805988">
    <property type="protein sequence ID" value="KAJ3842994.1"/>
    <property type="molecule type" value="Genomic_DNA"/>
</dbReference>
<gene>
    <name evidence="1" type="ORF">F5878DRAFT_694682</name>
</gene>
<organism evidence="1 2">
    <name type="scientific">Lentinula raphanica</name>
    <dbReference type="NCBI Taxonomy" id="153919"/>
    <lineage>
        <taxon>Eukaryota</taxon>
        <taxon>Fungi</taxon>
        <taxon>Dikarya</taxon>
        <taxon>Basidiomycota</taxon>
        <taxon>Agaricomycotina</taxon>
        <taxon>Agaricomycetes</taxon>
        <taxon>Agaricomycetidae</taxon>
        <taxon>Agaricales</taxon>
        <taxon>Marasmiineae</taxon>
        <taxon>Omphalotaceae</taxon>
        <taxon>Lentinula</taxon>
    </lineage>
</organism>
<dbReference type="Proteomes" id="UP001163846">
    <property type="component" value="Unassembled WGS sequence"/>
</dbReference>
<proteinExistence type="predicted"/>
<evidence type="ECO:0000313" key="1">
    <source>
        <dbReference type="EMBL" id="KAJ3842994.1"/>
    </source>
</evidence>